<dbReference type="Gene3D" id="3.10.580.10">
    <property type="entry name" value="CBS-domain"/>
    <property type="match status" value="1"/>
</dbReference>
<comment type="function">
    <text evidence="1">Metal transporter.</text>
</comment>
<comment type="subcellular location">
    <subcellularLocation>
        <location evidence="1">Cell membrane</location>
        <topology evidence="1">Multi-pass membrane protein</topology>
    </subcellularLocation>
</comment>
<dbReference type="Pfam" id="PF25562">
    <property type="entry name" value="CNBH_CNNM2_C"/>
    <property type="match status" value="1"/>
</dbReference>
<dbReference type="GO" id="GO:0022857">
    <property type="term" value="F:transmembrane transporter activity"/>
    <property type="evidence" value="ECO:0007669"/>
    <property type="project" value="UniProtKB-UniRule"/>
</dbReference>
<evidence type="ECO:0000256" key="1">
    <source>
        <dbReference type="RuleBase" id="RU369091"/>
    </source>
</evidence>
<dbReference type="InterPro" id="IPR045095">
    <property type="entry name" value="ACDP"/>
</dbReference>
<organism evidence="3 4">
    <name type="scientific">Mycteria americana</name>
    <name type="common">Wood stork</name>
    <dbReference type="NCBI Taxonomy" id="33587"/>
    <lineage>
        <taxon>Eukaryota</taxon>
        <taxon>Metazoa</taxon>
        <taxon>Chordata</taxon>
        <taxon>Craniata</taxon>
        <taxon>Vertebrata</taxon>
        <taxon>Euteleostomi</taxon>
        <taxon>Archelosauria</taxon>
        <taxon>Archosauria</taxon>
        <taxon>Dinosauria</taxon>
        <taxon>Saurischia</taxon>
        <taxon>Theropoda</taxon>
        <taxon>Coelurosauria</taxon>
        <taxon>Aves</taxon>
        <taxon>Neognathae</taxon>
        <taxon>Neoaves</taxon>
        <taxon>Aequornithes</taxon>
        <taxon>Ciconiiformes</taxon>
        <taxon>Ciconiidae</taxon>
        <taxon>Mycteria</taxon>
    </lineage>
</organism>
<gene>
    <name evidence="3" type="ORF">QYF61_024224</name>
</gene>
<name>A0AAN7N4V3_MYCAM</name>
<reference evidence="3 4" key="1">
    <citation type="journal article" date="2023" name="J. Hered.">
        <title>Chromosome-level genome of the wood stork (Mycteria americana) provides insight into avian chromosome evolution.</title>
        <authorList>
            <person name="Flamio R. Jr."/>
            <person name="Ramstad K.M."/>
        </authorList>
    </citation>
    <scope>NUCLEOTIDE SEQUENCE [LARGE SCALE GENOMIC DNA]</scope>
    <source>
        <strain evidence="3">JAX WOST 10</strain>
    </source>
</reference>
<accession>A0AAN7N4V3</accession>
<evidence type="ECO:0000256" key="2">
    <source>
        <dbReference type="SAM" id="MobiDB-lite"/>
    </source>
</evidence>
<dbReference type="AlphaFoldDB" id="A0AAN7N4V3"/>
<dbReference type="PANTHER" id="PTHR12064">
    <property type="entry name" value="METAL TRANSPORTER CNNM"/>
    <property type="match status" value="1"/>
</dbReference>
<proteinExistence type="inferred from homology"/>
<dbReference type="Proteomes" id="UP001333110">
    <property type="component" value="Unassembled WGS sequence"/>
</dbReference>
<dbReference type="GO" id="GO:0005886">
    <property type="term" value="C:plasma membrane"/>
    <property type="evidence" value="ECO:0007669"/>
    <property type="project" value="UniProtKB-SubCell"/>
</dbReference>
<sequence length="203" mass="22694">MAEEVPRAPEERFLLEAGAVLDLATMAAIVGSGWAQVPHTLTRFCGRPIRFVFNDAKLDAILEEFGRGERSRGRHPAPPLPPAGKSQLAAAQQVNNEGEGDPFYKVLGLVMLEDITKEIKWEILDELELELFSTALISEKALLHLPSHPGIIQELKFDENNRFAPEQYLYCRHHPLGLFILILQGPAATSARRWVLSPPVRTR</sequence>
<protein>
    <recommendedName>
        <fullName evidence="1">Metal transporter</fullName>
    </recommendedName>
</protein>
<dbReference type="EMBL" id="JAUNZN010000025">
    <property type="protein sequence ID" value="KAK4808345.1"/>
    <property type="molecule type" value="Genomic_DNA"/>
</dbReference>
<feature type="region of interest" description="Disordered" evidence="2">
    <location>
        <begin position="67"/>
        <end position="88"/>
    </location>
</feature>
<keyword evidence="4" id="KW-1185">Reference proteome</keyword>
<comment type="similarity">
    <text evidence="1">Belongs to the ACDP family.</text>
</comment>
<dbReference type="PANTHER" id="PTHR12064:SF94">
    <property type="entry name" value="UNEXTENDED PROTEIN"/>
    <property type="match status" value="1"/>
</dbReference>
<dbReference type="InterPro" id="IPR046342">
    <property type="entry name" value="CBS_dom_sf"/>
</dbReference>
<comment type="caution">
    <text evidence="3">The sequence shown here is derived from an EMBL/GenBank/DDBJ whole genome shotgun (WGS) entry which is preliminary data.</text>
</comment>
<evidence type="ECO:0000313" key="4">
    <source>
        <dbReference type="Proteomes" id="UP001333110"/>
    </source>
</evidence>
<evidence type="ECO:0000313" key="3">
    <source>
        <dbReference type="EMBL" id="KAK4808345.1"/>
    </source>
</evidence>
<dbReference type="GO" id="GO:0010960">
    <property type="term" value="P:magnesium ion homeostasis"/>
    <property type="evidence" value="ECO:0007669"/>
    <property type="project" value="InterPro"/>
</dbReference>